<evidence type="ECO:0000256" key="3">
    <source>
        <dbReference type="ARBA" id="ARBA00022679"/>
    </source>
</evidence>
<dbReference type="SUPFAM" id="SSF56112">
    <property type="entry name" value="Protein kinase-like (PK-like)"/>
    <property type="match status" value="1"/>
</dbReference>
<evidence type="ECO:0000256" key="9">
    <source>
        <dbReference type="ARBA" id="ARBA00048679"/>
    </source>
</evidence>
<feature type="non-terminal residue" evidence="12">
    <location>
        <position position="1"/>
    </location>
</feature>
<feature type="domain" description="Protein kinase" evidence="11">
    <location>
        <begin position="1053"/>
        <end position="1329"/>
    </location>
</feature>
<protein>
    <submittedName>
        <fullName evidence="12">Protein kinase, putative</fullName>
    </submittedName>
</protein>
<dbReference type="Gene3D" id="1.10.510.10">
    <property type="entry name" value="Transferase(Phosphotransferase) domain 1"/>
    <property type="match status" value="1"/>
</dbReference>
<evidence type="ECO:0000256" key="6">
    <source>
        <dbReference type="ARBA" id="ARBA00022777"/>
    </source>
</evidence>
<dbReference type="PROSITE" id="PS00107">
    <property type="entry name" value="PROTEIN_KINASE_ATP"/>
    <property type="match status" value="1"/>
</dbReference>
<dbReference type="Pfam" id="PF07714">
    <property type="entry name" value="PK_Tyr_Ser-Thr"/>
    <property type="match status" value="1"/>
</dbReference>
<dbReference type="VEuPathDB" id="AmoebaDB:EIN_267840"/>
<evidence type="ECO:0000259" key="11">
    <source>
        <dbReference type="PROSITE" id="PS50011"/>
    </source>
</evidence>
<evidence type="ECO:0000256" key="7">
    <source>
        <dbReference type="ARBA" id="ARBA00022840"/>
    </source>
</evidence>
<dbReference type="SMART" id="SM00369">
    <property type="entry name" value="LRR_TYP"/>
    <property type="match status" value="4"/>
</dbReference>
<keyword evidence="3" id="KW-0808">Transferase</keyword>
<dbReference type="PANTHER" id="PTHR44329:SF288">
    <property type="entry name" value="MITOGEN-ACTIVATED PROTEIN KINASE KINASE KINASE 20"/>
    <property type="match status" value="1"/>
</dbReference>
<accession>A0A0A1U823</accession>
<dbReference type="Pfam" id="PF13855">
    <property type="entry name" value="LRR_8"/>
    <property type="match status" value="1"/>
</dbReference>
<keyword evidence="7 10" id="KW-0067">ATP-binding</keyword>
<proteinExistence type="predicted"/>
<keyword evidence="2" id="KW-0433">Leucine-rich repeat</keyword>
<dbReference type="GO" id="GO:0004674">
    <property type="term" value="F:protein serine/threonine kinase activity"/>
    <property type="evidence" value="ECO:0007669"/>
    <property type="project" value="UniProtKB-KW"/>
</dbReference>
<dbReference type="OrthoDB" id="28267at2759"/>
<evidence type="ECO:0000313" key="13">
    <source>
        <dbReference type="Proteomes" id="UP000014680"/>
    </source>
</evidence>
<dbReference type="SUPFAM" id="SSF52058">
    <property type="entry name" value="L domain-like"/>
    <property type="match status" value="1"/>
</dbReference>
<dbReference type="InterPro" id="IPR051681">
    <property type="entry name" value="Ser/Thr_Kinases-Pseudokinases"/>
</dbReference>
<dbReference type="EMBL" id="KB206479">
    <property type="protein sequence ID" value="ELP91048.1"/>
    <property type="molecule type" value="Genomic_DNA"/>
</dbReference>
<keyword evidence="4" id="KW-0677">Repeat</keyword>
<gene>
    <name evidence="12" type="ORF">EIN_267840</name>
</gene>
<dbReference type="InterPro" id="IPR011009">
    <property type="entry name" value="Kinase-like_dom_sf"/>
</dbReference>
<dbReference type="GO" id="GO:0005524">
    <property type="term" value="F:ATP binding"/>
    <property type="evidence" value="ECO:0007669"/>
    <property type="project" value="UniProtKB-UniRule"/>
</dbReference>
<evidence type="ECO:0000256" key="10">
    <source>
        <dbReference type="PROSITE-ProRule" id="PRU10141"/>
    </source>
</evidence>
<dbReference type="InterPro" id="IPR017441">
    <property type="entry name" value="Protein_kinase_ATP_BS"/>
</dbReference>
<dbReference type="PANTHER" id="PTHR44329">
    <property type="entry name" value="SERINE/THREONINE-PROTEIN KINASE TNNI3K-RELATED"/>
    <property type="match status" value="1"/>
</dbReference>
<dbReference type="PRINTS" id="PR00109">
    <property type="entry name" value="TYRKINASE"/>
</dbReference>
<evidence type="ECO:0000256" key="4">
    <source>
        <dbReference type="ARBA" id="ARBA00022737"/>
    </source>
</evidence>
<keyword evidence="6 12" id="KW-0418">Kinase</keyword>
<keyword evidence="13" id="KW-1185">Reference proteome</keyword>
<dbReference type="PROSITE" id="PS00108">
    <property type="entry name" value="PROTEIN_KINASE_ST"/>
    <property type="match status" value="1"/>
</dbReference>
<evidence type="ECO:0000256" key="5">
    <source>
        <dbReference type="ARBA" id="ARBA00022741"/>
    </source>
</evidence>
<organism evidence="12 13">
    <name type="scientific">Entamoeba invadens IP1</name>
    <dbReference type="NCBI Taxonomy" id="370355"/>
    <lineage>
        <taxon>Eukaryota</taxon>
        <taxon>Amoebozoa</taxon>
        <taxon>Evosea</taxon>
        <taxon>Archamoebae</taxon>
        <taxon>Mastigamoebida</taxon>
        <taxon>Entamoebidae</taxon>
        <taxon>Entamoeba</taxon>
    </lineage>
</organism>
<dbReference type="Pfam" id="PF06602">
    <property type="entry name" value="Myotub-related"/>
    <property type="match status" value="1"/>
</dbReference>
<dbReference type="PROSITE" id="PS51450">
    <property type="entry name" value="LRR"/>
    <property type="match status" value="1"/>
</dbReference>
<comment type="catalytic activity">
    <reaction evidence="8">
        <text>L-threonyl-[protein] + ATP = O-phospho-L-threonyl-[protein] + ADP + H(+)</text>
        <dbReference type="Rhea" id="RHEA:46608"/>
        <dbReference type="Rhea" id="RHEA-COMP:11060"/>
        <dbReference type="Rhea" id="RHEA-COMP:11605"/>
        <dbReference type="ChEBI" id="CHEBI:15378"/>
        <dbReference type="ChEBI" id="CHEBI:30013"/>
        <dbReference type="ChEBI" id="CHEBI:30616"/>
        <dbReference type="ChEBI" id="CHEBI:61977"/>
        <dbReference type="ChEBI" id="CHEBI:456216"/>
        <dbReference type="EC" id="2.7.11.1"/>
    </reaction>
</comment>
<dbReference type="KEGG" id="eiv:EIN_267840"/>
<comment type="catalytic activity">
    <reaction evidence="9">
        <text>L-seryl-[protein] + ATP = O-phospho-L-seryl-[protein] + ADP + H(+)</text>
        <dbReference type="Rhea" id="RHEA:17989"/>
        <dbReference type="Rhea" id="RHEA-COMP:9863"/>
        <dbReference type="Rhea" id="RHEA-COMP:11604"/>
        <dbReference type="ChEBI" id="CHEBI:15378"/>
        <dbReference type="ChEBI" id="CHEBI:29999"/>
        <dbReference type="ChEBI" id="CHEBI:30616"/>
        <dbReference type="ChEBI" id="CHEBI:83421"/>
        <dbReference type="ChEBI" id="CHEBI:456216"/>
        <dbReference type="EC" id="2.7.11.1"/>
    </reaction>
</comment>
<dbReference type="PROSITE" id="PS50011">
    <property type="entry name" value="PROTEIN_KINASE_DOM"/>
    <property type="match status" value="1"/>
</dbReference>
<sequence length="1333" mass="154252">LKKVMMCLYDIIKRYSLGNSFIFVPKNDDNTFICCVSCLLLVLTDKYYRTYEGFIEMIHMHLLASFAYRLMLLQKYPYPLFLFLHGMSCLLQSYPSMFEFKKELLSFILYHSISMKFSTMSVCQNPSQSLYCYLFENKPLFVNDDFNNFDFNFIDFYKMSLILFQQSFYLNFSYFTKDKAALFKKSSYMRETVDFKNMGLATLPRFFYINTMKGITRKLILNNNNLRFIHDKIALIPHLESLSFSCNDLLFIPQWHLTHMTSLTFLDISEASTNASHYEMIRFDLLTSLKFLNISNRQVTQDACFPSSLRFLIARNSFKVLPKIIHRLPNLVSLDLSENIGLNSSSVFYCTKLSALTLSHCNKSNVPNSISAMTNLTTLDLSCNQLQKLPFSLFSLEKLVNLVISRNDIKYISSAFFQLTNLRMFDLGYNNSLPNFSQDLDQFKKNQQKAVNIHEIPLHVLSDAVGWSKLRQYVSEFKNSKSDSVRIYENFPLDYNQKQSNFHLIFHNFEDKIGFVTPTNDCYLLVLFKDSWSTVLTHWKYHLLHSSFNNKYNTKEVKLQFIMFFDEKPSDCERIINVVKANMDPLLCEGTVVFLREKKKNAIENRIKKVFGKYTPTLYDDNLMKIAKEVKMASFNPPVMKQGLFFKTLHTFDIPNFTVLLNALHRLGVVLSVNQSLEGIKINEKVQKVTMKTSADLSNSNFVIADIDFLRVVDALLVKNARSGFGFLEDINSSLNEYHMSLEMLNGIVLYLEMYYDTFVVREEFLSAFNLHEKYFQFVQNKTNLSEFLTKKEDSKESQIPPVKEVQQNITNAPENPFAMWDGSSSSSGSCKTPTKNLADSNGKSLYFQPRNIRSLTQDEIETYWPSLHNTKEIDFGRKMTGIFFPPLLFSTYVVYANLEGMNVIKTTKSQCFMSKVVEDQHYYFFVYYSERQFVIRTRFRAITVKSVFLGGKLMGEMVKIFENVQRVMFPRVHYEERILCPKCLTLGGEDLGSCVPKKEIDFALANNYPKVAFEQGHECYVSTCALDLVIADLRNSKNPIQFFDLQKMVDTQLEGDLLGIGSSAKVFLTTVNGNKAAVKLFSMDPSMFSATKGEGCAMFAVSKSLTELKRELFVMKRIDSPYIVKLYGISLEPVALIMDYCDKGTLYDYIQNQKNEMTWKDIVHFSYQIASGMAEIHSLKLIHRDLKSPNILLKTENGEVKCLVSDFGTSGPQLREENVFVDNPKWVAPEVLRGSPFIHKSDVYSFGIIMWELVERKEPFGDARFPSQLKQAIIKGVRPCWSEDRYPYNEFILLTEASWSEDPNLRPSFEEIVSTLQKLKTTIDQDFMPIEY</sequence>
<reference evidence="12 13" key="1">
    <citation type="submission" date="2012-10" db="EMBL/GenBank/DDBJ databases">
        <authorList>
            <person name="Zafar N."/>
            <person name="Inman J."/>
            <person name="Hall N."/>
            <person name="Lorenzi H."/>
            <person name="Caler E."/>
        </authorList>
    </citation>
    <scope>NUCLEOTIDE SEQUENCE [LARGE SCALE GENOMIC DNA]</scope>
    <source>
        <strain evidence="12 13">IP1</strain>
    </source>
</reference>
<keyword evidence="1" id="KW-0723">Serine/threonine-protein kinase</keyword>
<evidence type="ECO:0000256" key="2">
    <source>
        <dbReference type="ARBA" id="ARBA00022614"/>
    </source>
</evidence>
<dbReference type="InterPro" id="IPR032675">
    <property type="entry name" value="LRR_dom_sf"/>
</dbReference>
<evidence type="ECO:0000256" key="8">
    <source>
        <dbReference type="ARBA" id="ARBA00047899"/>
    </source>
</evidence>
<name>A0A0A1U823_ENTIV</name>
<dbReference type="SUPFAM" id="SSF52799">
    <property type="entry name" value="(Phosphotyrosine protein) phosphatases II"/>
    <property type="match status" value="1"/>
</dbReference>
<feature type="binding site" evidence="10">
    <location>
        <position position="1080"/>
    </location>
    <ligand>
        <name>ATP</name>
        <dbReference type="ChEBI" id="CHEBI:30616"/>
    </ligand>
</feature>
<dbReference type="InterPro" id="IPR008271">
    <property type="entry name" value="Ser/Thr_kinase_AS"/>
</dbReference>
<dbReference type="InterPro" id="IPR000719">
    <property type="entry name" value="Prot_kinase_dom"/>
</dbReference>
<dbReference type="Gene3D" id="3.80.10.10">
    <property type="entry name" value="Ribonuclease Inhibitor"/>
    <property type="match status" value="1"/>
</dbReference>
<evidence type="ECO:0000256" key="1">
    <source>
        <dbReference type="ARBA" id="ARBA00022527"/>
    </source>
</evidence>
<dbReference type="SMART" id="SM00220">
    <property type="entry name" value="S_TKc"/>
    <property type="match status" value="1"/>
</dbReference>
<dbReference type="InterPro" id="IPR001611">
    <property type="entry name" value="Leu-rich_rpt"/>
</dbReference>
<dbReference type="InterPro" id="IPR001245">
    <property type="entry name" value="Ser-Thr/Tyr_kinase_cat_dom"/>
</dbReference>
<keyword evidence="5 10" id="KW-0547">Nucleotide-binding</keyword>
<dbReference type="InterPro" id="IPR003591">
    <property type="entry name" value="Leu-rich_rpt_typical-subtyp"/>
</dbReference>
<dbReference type="Proteomes" id="UP000014680">
    <property type="component" value="Unassembled WGS sequence"/>
</dbReference>
<dbReference type="InterPro" id="IPR029021">
    <property type="entry name" value="Prot-tyrosine_phosphatase-like"/>
</dbReference>
<dbReference type="RefSeq" id="XP_004257819.1">
    <property type="nucleotide sequence ID" value="XM_004257771.1"/>
</dbReference>
<evidence type="ECO:0000313" key="12">
    <source>
        <dbReference type="EMBL" id="ELP91048.1"/>
    </source>
</evidence>
<dbReference type="GeneID" id="14890073"/>
<dbReference type="InterPro" id="IPR010569">
    <property type="entry name" value="Myotubularin-like_Pase_dom"/>
</dbReference>